<dbReference type="OMA" id="QTVAFWI"/>
<dbReference type="Pfam" id="PF10574">
    <property type="entry name" value="UPF0552"/>
    <property type="match status" value="1"/>
</dbReference>
<evidence type="ECO:0000256" key="3">
    <source>
        <dbReference type="SAM" id="MobiDB-lite"/>
    </source>
</evidence>
<feature type="region of interest" description="Disordered" evidence="3">
    <location>
        <begin position="202"/>
        <end position="224"/>
    </location>
</feature>
<dbReference type="AlphaFoldDB" id="R7TQY8"/>
<keyword evidence="6" id="KW-1185">Reference proteome</keyword>
<dbReference type="EMBL" id="KB309575">
    <property type="protein sequence ID" value="ELT93906.1"/>
    <property type="molecule type" value="Genomic_DNA"/>
</dbReference>
<reference evidence="5" key="3">
    <citation type="submission" date="2015-06" db="UniProtKB">
        <authorList>
            <consortium name="EnsemblMetazoa"/>
        </authorList>
    </citation>
    <scope>IDENTIFICATION</scope>
</reference>
<evidence type="ECO:0000313" key="5">
    <source>
        <dbReference type="EnsemblMetazoa" id="CapteP183258"/>
    </source>
</evidence>
<feature type="compositionally biased region" description="Basic and acidic residues" evidence="3">
    <location>
        <begin position="203"/>
        <end position="212"/>
    </location>
</feature>
<reference evidence="4 6" key="2">
    <citation type="journal article" date="2013" name="Nature">
        <title>Insights into bilaterian evolution from three spiralian genomes.</title>
        <authorList>
            <person name="Simakov O."/>
            <person name="Marletaz F."/>
            <person name="Cho S.J."/>
            <person name="Edsinger-Gonzales E."/>
            <person name="Havlak P."/>
            <person name="Hellsten U."/>
            <person name="Kuo D.H."/>
            <person name="Larsson T."/>
            <person name="Lv J."/>
            <person name="Arendt D."/>
            <person name="Savage R."/>
            <person name="Osoegawa K."/>
            <person name="de Jong P."/>
            <person name="Grimwood J."/>
            <person name="Chapman J.A."/>
            <person name="Shapiro H."/>
            <person name="Aerts A."/>
            <person name="Otillar R.P."/>
            <person name="Terry A.Y."/>
            <person name="Boore J.L."/>
            <person name="Grigoriev I.V."/>
            <person name="Lindberg D.R."/>
            <person name="Seaver E.C."/>
            <person name="Weisblat D.A."/>
            <person name="Putnam N.H."/>
            <person name="Rokhsar D.S."/>
        </authorList>
    </citation>
    <scope>NUCLEOTIDE SEQUENCE</scope>
    <source>
        <strain evidence="4 6">I ESC-2004</strain>
    </source>
</reference>
<evidence type="ECO:0000313" key="6">
    <source>
        <dbReference type="Proteomes" id="UP000014760"/>
    </source>
</evidence>
<dbReference type="PANTHER" id="PTHR31199:SF1">
    <property type="entry name" value="ARPIN"/>
    <property type="match status" value="1"/>
</dbReference>
<evidence type="ECO:0000256" key="1">
    <source>
        <dbReference type="ARBA" id="ARBA00008453"/>
    </source>
</evidence>
<organism evidence="4">
    <name type="scientific">Capitella teleta</name>
    <name type="common">Polychaete worm</name>
    <dbReference type="NCBI Taxonomy" id="283909"/>
    <lineage>
        <taxon>Eukaryota</taxon>
        <taxon>Metazoa</taxon>
        <taxon>Spiralia</taxon>
        <taxon>Lophotrochozoa</taxon>
        <taxon>Annelida</taxon>
        <taxon>Polychaeta</taxon>
        <taxon>Sedentaria</taxon>
        <taxon>Scolecida</taxon>
        <taxon>Capitellidae</taxon>
        <taxon>Capitella</taxon>
    </lineage>
</organism>
<dbReference type="OrthoDB" id="5953051at2759"/>
<name>R7TQY8_CAPTE</name>
<dbReference type="HOGENOM" id="CLU_106544_0_0_1"/>
<protein>
    <recommendedName>
        <fullName evidence="2">Arpin</fullName>
    </recommendedName>
</protein>
<dbReference type="EMBL" id="AMQN01012521">
    <property type="status" value="NOT_ANNOTATED_CDS"/>
    <property type="molecule type" value="Genomic_DNA"/>
</dbReference>
<proteinExistence type="inferred from homology"/>
<feature type="compositionally biased region" description="Acidic residues" evidence="3">
    <location>
        <begin position="213"/>
        <end position="224"/>
    </location>
</feature>
<sequence>MSRIYSNDPLQNLPVVTYQWNGSWNPADFAKGKGVLLEGILKKKSRHVIDDNTTKQRFCVLHLKVNRAHRRQYDSSGNEIEPNFSEKGKVRTGFLHSSYKTSAKGESDHLDEGQMKDAMEHAELMKVTEKVKMPGTIAFWIEESQLTAVEINVNDSVRLRTRGDGPFIDTVAVLTPEPGTVSNYTGGEEVGCSWTDKVMTFKSQDEADRLPQEENEGVDEDEWD</sequence>
<dbReference type="STRING" id="283909.R7TQY8"/>
<evidence type="ECO:0000256" key="2">
    <source>
        <dbReference type="ARBA" id="ARBA00019314"/>
    </source>
</evidence>
<dbReference type="InterPro" id="IPR018889">
    <property type="entry name" value="Arpin"/>
</dbReference>
<dbReference type="EnsemblMetazoa" id="CapteT183258">
    <property type="protein sequence ID" value="CapteP183258"/>
    <property type="gene ID" value="CapteG183258"/>
</dbReference>
<reference evidence="6" key="1">
    <citation type="submission" date="2012-12" db="EMBL/GenBank/DDBJ databases">
        <authorList>
            <person name="Hellsten U."/>
            <person name="Grimwood J."/>
            <person name="Chapman J.A."/>
            <person name="Shapiro H."/>
            <person name="Aerts A."/>
            <person name="Otillar R.P."/>
            <person name="Terry A.Y."/>
            <person name="Boore J.L."/>
            <person name="Simakov O."/>
            <person name="Marletaz F."/>
            <person name="Cho S.-J."/>
            <person name="Edsinger-Gonzales E."/>
            <person name="Havlak P."/>
            <person name="Kuo D.-H."/>
            <person name="Larsson T."/>
            <person name="Lv J."/>
            <person name="Arendt D."/>
            <person name="Savage R."/>
            <person name="Osoegawa K."/>
            <person name="de Jong P."/>
            <person name="Lindberg D.R."/>
            <person name="Seaver E.C."/>
            <person name="Weisblat D.A."/>
            <person name="Putnam N.H."/>
            <person name="Grigoriev I.V."/>
            <person name="Rokhsar D.S."/>
        </authorList>
    </citation>
    <scope>NUCLEOTIDE SEQUENCE</scope>
    <source>
        <strain evidence="6">I ESC-2004</strain>
    </source>
</reference>
<accession>R7TQY8</accession>
<evidence type="ECO:0000313" key="4">
    <source>
        <dbReference type="EMBL" id="ELT93906.1"/>
    </source>
</evidence>
<dbReference type="PANTHER" id="PTHR31199">
    <property type="entry name" value="ARPIN"/>
    <property type="match status" value="1"/>
</dbReference>
<dbReference type="GO" id="GO:0051126">
    <property type="term" value="P:negative regulation of actin nucleation"/>
    <property type="evidence" value="ECO:0007669"/>
    <property type="project" value="InterPro"/>
</dbReference>
<gene>
    <name evidence="4" type="ORF">CAPTEDRAFT_183258</name>
</gene>
<comment type="similarity">
    <text evidence="1">Belongs to the Arpin family.</text>
</comment>
<dbReference type="Proteomes" id="UP000014760">
    <property type="component" value="Unassembled WGS sequence"/>
</dbReference>